<reference evidence="1" key="1">
    <citation type="submission" date="2021-06" db="EMBL/GenBank/DDBJ databases">
        <authorList>
            <person name="Kallberg Y."/>
            <person name="Tangrot J."/>
            <person name="Rosling A."/>
        </authorList>
    </citation>
    <scope>NUCLEOTIDE SEQUENCE</scope>
    <source>
        <strain evidence="1">28 12/20/2015</strain>
    </source>
</reference>
<organism evidence="1 2">
    <name type="scientific">Cetraspora pellucida</name>
    <dbReference type="NCBI Taxonomy" id="1433469"/>
    <lineage>
        <taxon>Eukaryota</taxon>
        <taxon>Fungi</taxon>
        <taxon>Fungi incertae sedis</taxon>
        <taxon>Mucoromycota</taxon>
        <taxon>Glomeromycotina</taxon>
        <taxon>Glomeromycetes</taxon>
        <taxon>Diversisporales</taxon>
        <taxon>Gigasporaceae</taxon>
        <taxon>Cetraspora</taxon>
    </lineage>
</organism>
<evidence type="ECO:0000313" key="2">
    <source>
        <dbReference type="Proteomes" id="UP000789366"/>
    </source>
</evidence>
<dbReference type="EMBL" id="CAJVPW010004652">
    <property type="protein sequence ID" value="CAG8543451.1"/>
    <property type="molecule type" value="Genomic_DNA"/>
</dbReference>
<protein>
    <submittedName>
        <fullName evidence="1">2187_t:CDS:1</fullName>
    </submittedName>
</protein>
<keyword evidence="2" id="KW-1185">Reference proteome</keyword>
<sequence>MSKPSTPPSENAVDLTNENTQTNNINNHVTNSDPPNNIKRRCPIEYIEDDILDVEQQIIVLKKKKKALETELIEAREELKVKRLKKKLKQYTTDE</sequence>
<gene>
    <name evidence="1" type="ORF">SPELUC_LOCUS4901</name>
</gene>
<comment type="caution">
    <text evidence="1">The sequence shown here is derived from an EMBL/GenBank/DDBJ whole genome shotgun (WGS) entry which is preliminary data.</text>
</comment>
<dbReference type="Proteomes" id="UP000789366">
    <property type="component" value="Unassembled WGS sequence"/>
</dbReference>
<accession>A0ACA9LPW1</accession>
<name>A0ACA9LPW1_9GLOM</name>
<proteinExistence type="predicted"/>
<evidence type="ECO:0000313" key="1">
    <source>
        <dbReference type="EMBL" id="CAG8543451.1"/>
    </source>
</evidence>